<feature type="transmembrane region" description="Helical" evidence="12">
    <location>
        <begin position="594"/>
        <end position="610"/>
    </location>
</feature>
<feature type="transmembrane region" description="Helical" evidence="12">
    <location>
        <begin position="1604"/>
        <end position="1622"/>
    </location>
</feature>
<feature type="domain" description="SPX" evidence="14">
    <location>
        <begin position="659"/>
        <end position="957"/>
    </location>
</feature>
<evidence type="ECO:0000256" key="11">
    <source>
        <dbReference type="SAM" id="MobiDB-lite"/>
    </source>
</evidence>
<keyword evidence="7 12" id="KW-1133">Transmembrane helix</keyword>
<feature type="coiled-coil region" evidence="10">
    <location>
        <begin position="1344"/>
        <end position="1371"/>
    </location>
</feature>
<comment type="function">
    <text evidence="9">May transport inorganic phosphate (Pi).</text>
</comment>
<name>A0A9Q0FPW6_9ROSI</name>
<feature type="transmembrane region" description="Helical" evidence="12">
    <location>
        <begin position="355"/>
        <end position="373"/>
    </location>
</feature>
<evidence type="ECO:0000256" key="4">
    <source>
        <dbReference type="ARBA" id="ARBA00022475"/>
    </source>
</evidence>
<dbReference type="OrthoDB" id="9970435at2759"/>
<feature type="transmembrane region" description="Helical" evidence="12">
    <location>
        <begin position="1163"/>
        <end position="1183"/>
    </location>
</feature>
<reference evidence="15" key="2">
    <citation type="journal article" date="2023" name="Plants (Basel)">
        <title>Annotation of the Turnera subulata (Passifloraceae) Draft Genome Reveals the S-Locus Evolved after the Divergence of Turneroideae from Passifloroideae in a Stepwise Manner.</title>
        <authorList>
            <person name="Henning P.M."/>
            <person name="Roalson E.H."/>
            <person name="Mir W."/>
            <person name="McCubbin A.G."/>
            <person name="Shore J.S."/>
        </authorList>
    </citation>
    <scope>NUCLEOTIDE SEQUENCE</scope>
    <source>
        <tissue evidence="15">Leaves</tissue>
    </source>
</reference>
<comment type="similarity">
    <text evidence="2">Belongs to the SYG1 (TC 2.A.94) family.</text>
</comment>
<evidence type="ECO:0000256" key="7">
    <source>
        <dbReference type="ARBA" id="ARBA00022989"/>
    </source>
</evidence>
<feature type="transmembrane region" description="Helical" evidence="12">
    <location>
        <begin position="1114"/>
        <end position="1142"/>
    </location>
</feature>
<feature type="compositionally biased region" description="Basic and acidic residues" evidence="11">
    <location>
        <begin position="1386"/>
        <end position="1400"/>
    </location>
</feature>
<accession>A0A9Q0FPW6</accession>
<reference evidence="15" key="1">
    <citation type="submission" date="2022-02" db="EMBL/GenBank/DDBJ databases">
        <authorList>
            <person name="Henning P.M."/>
            <person name="McCubbin A.G."/>
            <person name="Shore J.S."/>
        </authorList>
    </citation>
    <scope>NUCLEOTIDE SEQUENCE</scope>
    <source>
        <strain evidence="15">F60SS</strain>
        <tissue evidence="15">Leaves</tissue>
    </source>
</reference>
<feature type="coiled-coil region" evidence="10">
    <location>
        <begin position="785"/>
        <end position="812"/>
    </location>
</feature>
<feature type="transmembrane region" description="Helical" evidence="12">
    <location>
        <begin position="1566"/>
        <end position="1584"/>
    </location>
</feature>
<dbReference type="GO" id="GO:0000822">
    <property type="term" value="F:inositol hexakisphosphate binding"/>
    <property type="evidence" value="ECO:0007669"/>
    <property type="project" value="TreeGrafter"/>
</dbReference>
<dbReference type="PROSITE" id="PS51380">
    <property type="entry name" value="EXS"/>
    <property type="match status" value="3"/>
</dbReference>
<comment type="caution">
    <text evidence="15">The sequence shown here is derived from an EMBL/GenBank/DDBJ whole genome shotgun (WGS) entry which is preliminary data.</text>
</comment>
<feature type="transmembrane region" description="Helical" evidence="12">
    <location>
        <begin position="1731"/>
        <end position="1753"/>
    </location>
</feature>
<dbReference type="Pfam" id="PF03124">
    <property type="entry name" value="EXS"/>
    <property type="match status" value="3"/>
</dbReference>
<dbReference type="GO" id="GO:0005802">
    <property type="term" value="C:trans-Golgi network"/>
    <property type="evidence" value="ECO:0007669"/>
    <property type="project" value="TreeGrafter"/>
</dbReference>
<dbReference type="GO" id="GO:0006817">
    <property type="term" value="P:phosphate ion transport"/>
    <property type="evidence" value="ECO:0007669"/>
    <property type="project" value="UniProtKB-KW"/>
</dbReference>
<organism evidence="15 16">
    <name type="scientific">Turnera subulata</name>
    <dbReference type="NCBI Taxonomy" id="218843"/>
    <lineage>
        <taxon>Eukaryota</taxon>
        <taxon>Viridiplantae</taxon>
        <taxon>Streptophyta</taxon>
        <taxon>Embryophyta</taxon>
        <taxon>Tracheophyta</taxon>
        <taxon>Spermatophyta</taxon>
        <taxon>Magnoliopsida</taxon>
        <taxon>eudicotyledons</taxon>
        <taxon>Gunneridae</taxon>
        <taxon>Pentapetalae</taxon>
        <taxon>rosids</taxon>
        <taxon>fabids</taxon>
        <taxon>Malpighiales</taxon>
        <taxon>Passifloraceae</taxon>
        <taxon>Turnera</taxon>
    </lineage>
</organism>
<dbReference type="PANTHER" id="PTHR10783:SF124">
    <property type="entry name" value="PHOSPHATE TRANSPORTER PHO1 HOMOLOG 9"/>
    <property type="match status" value="1"/>
</dbReference>
<comment type="subcellular location">
    <subcellularLocation>
        <location evidence="1">Cell membrane</location>
        <topology evidence="1">Multi-pass membrane protein</topology>
    </subcellularLocation>
</comment>
<feature type="compositionally biased region" description="Basic and acidic residues" evidence="11">
    <location>
        <begin position="827"/>
        <end position="841"/>
    </location>
</feature>
<dbReference type="Pfam" id="PF03105">
    <property type="entry name" value="SPX"/>
    <property type="match status" value="3"/>
</dbReference>
<dbReference type="PANTHER" id="PTHR10783">
    <property type="entry name" value="XENOTROPIC AND POLYTROPIC RETROVIRUS RECEPTOR 1-RELATED"/>
    <property type="match status" value="1"/>
</dbReference>
<evidence type="ECO:0000256" key="6">
    <source>
        <dbReference type="ARBA" id="ARBA00022692"/>
    </source>
</evidence>
<evidence type="ECO:0000256" key="3">
    <source>
        <dbReference type="ARBA" id="ARBA00022448"/>
    </source>
</evidence>
<feature type="domain" description="EXS" evidence="13">
    <location>
        <begin position="484"/>
        <end position="679"/>
    </location>
</feature>
<feature type="transmembrane region" description="Helical" evidence="12">
    <location>
        <begin position="1008"/>
        <end position="1028"/>
    </location>
</feature>
<dbReference type="GO" id="GO:0016036">
    <property type="term" value="P:cellular response to phosphate starvation"/>
    <property type="evidence" value="ECO:0007669"/>
    <property type="project" value="TreeGrafter"/>
</dbReference>
<feature type="domain" description="EXS" evidence="13">
    <location>
        <begin position="1052"/>
        <end position="1248"/>
    </location>
</feature>
<dbReference type="InterPro" id="IPR004331">
    <property type="entry name" value="SPX_dom"/>
</dbReference>
<evidence type="ECO:0000313" key="15">
    <source>
        <dbReference type="EMBL" id="KAJ4835391.1"/>
    </source>
</evidence>
<dbReference type="EMBL" id="JAKUCV010004434">
    <property type="protein sequence ID" value="KAJ4835391.1"/>
    <property type="molecule type" value="Genomic_DNA"/>
</dbReference>
<dbReference type="CDD" id="cd14476">
    <property type="entry name" value="SPX_PHO1_like"/>
    <property type="match status" value="3"/>
</dbReference>
<feature type="transmembrane region" description="Helical" evidence="12">
    <location>
        <begin position="385"/>
        <end position="406"/>
    </location>
</feature>
<keyword evidence="10" id="KW-0175">Coiled coil</keyword>
<evidence type="ECO:0000256" key="10">
    <source>
        <dbReference type="SAM" id="Coils"/>
    </source>
</evidence>
<evidence type="ECO:0000256" key="1">
    <source>
        <dbReference type="ARBA" id="ARBA00004651"/>
    </source>
</evidence>
<keyword evidence="3" id="KW-0813">Transport</keyword>
<proteinExistence type="inferred from homology"/>
<dbReference type="GO" id="GO:0005886">
    <property type="term" value="C:plasma membrane"/>
    <property type="evidence" value="ECO:0007669"/>
    <property type="project" value="UniProtKB-SubCell"/>
</dbReference>
<feature type="coiled-coil region" evidence="10">
    <location>
        <begin position="126"/>
        <end position="153"/>
    </location>
</feature>
<feature type="transmembrane region" description="Helical" evidence="12">
    <location>
        <begin position="1682"/>
        <end position="1711"/>
    </location>
</feature>
<gene>
    <name evidence="15" type="ORF">Tsubulata_010554</name>
</gene>
<feature type="transmembrane region" description="Helical" evidence="12">
    <location>
        <begin position="547"/>
        <end position="574"/>
    </location>
</feature>
<keyword evidence="8 12" id="KW-0472">Membrane</keyword>
<dbReference type="InterPro" id="IPR004342">
    <property type="entry name" value="EXS_C"/>
</dbReference>
<feature type="region of interest" description="Disordered" evidence="11">
    <location>
        <begin position="827"/>
        <end position="858"/>
    </location>
</feature>
<feature type="transmembrane region" description="Helical" evidence="12">
    <location>
        <begin position="1195"/>
        <end position="1214"/>
    </location>
</feature>
<dbReference type="Proteomes" id="UP001141552">
    <property type="component" value="Unassembled WGS sequence"/>
</dbReference>
<keyword evidence="6 12" id="KW-0812">Transmembrane</keyword>
<evidence type="ECO:0000259" key="14">
    <source>
        <dbReference type="PROSITE" id="PS51382"/>
    </source>
</evidence>
<feature type="domain" description="SPX" evidence="14">
    <location>
        <begin position="4"/>
        <end position="304"/>
    </location>
</feature>
<keyword evidence="4" id="KW-1003">Cell membrane</keyword>
<feature type="domain" description="EXS" evidence="13">
    <location>
        <begin position="1620"/>
        <end position="1815"/>
    </location>
</feature>
<dbReference type="InterPro" id="IPR034092">
    <property type="entry name" value="PHO1_SPX"/>
</dbReference>
<evidence type="ECO:0000256" key="5">
    <source>
        <dbReference type="ARBA" id="ARBA00022592"/>
    </source>
</evidence>
<feature type="domain" description="SPX" evidence="14">
    <location>
        <begin position="1218"/>
        <end position="1515"/>
    </location>
</feature>
<evidence type="ECO:0000256" key="8">
    <source>
        <dbReference type="ARBA" id="ARBA00023136"/>
    </source>
</evidence>
<evidence type="ECO:0000313" key="16">
    <source>
        <dbReference type="Proteomes" id="UP001141552"/>
    </source>
</evidence>
<evidence type="ECO:0000256" key="9">
    <source>
        <dbReference type="ARBA" id="ARBA00043939"/>
    </source>
</evidence>
<dbReference type="PROSITE" id="PS51382">
    <property type="entry name" value="SPX"/>
    <property type="match status" value="3"/>
</dbReference>
<protein>
    <recommendedName>
        <fullName evidence="17">SPX domain-containing protein</fullName>
    </recommendedName>
</protein>
<evidence type="ECO:0000259" key="13">
    <source>
        <dbReference type="PROSITE" id="PS51380"/>
    </source>
</evidence>
<feature type="region of interest" description="Disordered" evidence="11">
    <location>
        <begin position="1386"/>
        <end position="1414"/>
    </location>
</feature>
<keyword evidence="16" id="KW-1185">Reference proteome</keyword>
<sequence length="1815" mass="209969">MKKMKFGKEFAVQMVPEWQEAYMDYNYLKSVLKEVLRCKQQNTTSKMAAPTISSLKRRVSLYRAFSGLTNGNRESPRNGEDEVILISSVQEEGGGHYKTVFLNATEEGSFELVFFGRLDDEFNKVINFYKKKVEEVMLEAEELSKQMDALIALRIKREELAWPVLPVAALLLLLVQSIENTQGIQEVEMNSKAYSEEKSTGRKPSVDAFTPASLDVLDRVRIQIDPENPVSTVKNMLSSPTSEFSYSNHELRKAEKLMTRAFIEFHRKLRLLKSYSFLNQLAFSKIMKKYDKITLQNTSKTYLKMVDNSYLGSSYQVTKLMERVESTFIKHFANGNRRKGMETLRPKDRIERHRLTFSLDFSASLFCTCLCMLQTYSSGDEGTELGYREIFLLSAGLAILTFGGVLSNLDMEMDPNTQSFRALTELLPLALLIIMYRSSRFFLIRCAFHCLCAPFYKVQAFRNFEFYVCYYGWGSFKTRENTCRESKVFESFYFIVAIIPYWMRFLQCLRRLFEEKDTMQAYNGLKYLSTITAVAMRTTYDLRGGTVWLVMAAATSAVATISSTYWDIVIDWGLLQRGSKNRWLRDKLVIPHKSVYFVAMVLDVVLRLAWMQTVLGFRQAPFLHRTALVAIVASLEIIRRGIWNFFRLENEHLNNKKKMKFGKEFQVQMVQEWREAYMNYNYLKQVLKDILIFRQQNKPSKTAAATSSRGSLKRRVSLYRAFSGLTNENRGSSRNSEEEAILVSSVREEEGQGHYQTVFLNAAEEGGQLELVFFRRLDDEFNKVINFYKKKVEEVTVEAEQLSEQMNALVALRIKVDNPVVINEVEMSKEAGSKDSVRGGDEENPSSQGKATTHHKPTMDGFKLASLEVLDRIRIHIDPATPVLTMKNMLSKPKSELSYSKQELRKVEELMTRAFIEFHRKLRLLKSYCFLNQLAFSKIMKKYDKITSRNASKAYLKMVDNSYLGNSDEVTKLMERVEATFIKHFANGNRRKGMNNLRPKNRIERHRVTFSLGFLAGFTAALVIYTFGDVTGSTMLLYLASRKEEIFCPFNILYRSSRFFLIQCAFHCLCAPLYKCLRRLFEEKDSMHAYNALKYMSTIAAVAMRTIYDLKRGTLWLIMAAVTSGFATIVSTYWDIVIDWGLLQRGSRNRWLRDKLLIPHKSVYFLAIVSNVVLRLAWMQTVLGFRQAPFLHRSALTAIVASLEIIRRGIWNFFRKKMKFGKEFEVQMVQEWQEAYMNYNHLKQVLKGILRFRQQNKPSKTAAATTSHGSLKRRVSLYRAFSGLTNENRGSPRKSEEEVILVSSVQEEEGQGHYQTVFLNATEEGGQLELMFFRRLDDEFNKVINFYKKKVEEVTVEAEQLSKQMDALIALRIKVDNPVVIKEVEMSKEADSEDSVRGGDEENPSSQRKATDNKRSMDDFKLASLEVLDRIRIHIDPATPVSTMKNVLSNPNSELSYSKQELRKAEELMRRAFIEFHRKLRLLKSYCFLNQLAFSKIMKKYDKITSRNASKAYLKMVDNSYLGNSDEVTKLMDRVEATFIKHFANGNRRKGMDTLRPKDRIERHRVTFSLGLAVLTLGGILSNLDMEMDPRTRSFRALTELLPLALLILVLLLTICPFNILYRSSRFLLIQCAFHCLCAPLYKCLRRLFEEKDSMHAFNALKYLSIITAVAMRTTYDLRRGMLWKIMAAVSSGVATIVATYWDIVIDWGLLQWGSKNRWLRDKLVIPNKSVYFLAIVLNVVLRLAWMQTVLGFRQAPFLHRTALTAIVASLEIIRRGIWNFFRLENEHLNNVGKFRAFKPVPLPFTYDDNEDKDV</sequence>
<keyword evidence="5" id="KW-0592">Phosphate transport</keyword>
<evidence type="ECO:0008006" key="17">
    <source>
        <dbReference type="Google" id="ProtNLM"/>
    </source>
</evidence>
<evidence type="ECO:0000256" key="12">
    <source>
        <dbReference type="SAM" id="Phobius"/>
    </source>
</evidence>
<evidence type="ECO:0000256" key="2">
    <source>
        <dbReference type="ARBA" id="ARBA00009665"/>
    </source>
</evidence>